<proteinExistence type="predicted"/>
<keyword evidence="1" id="KW-0812">Transmembrane</keyword>
<protein>
    <submittedName>
        <fullName evidence="2">Uncharacterized protein</fullName>
    </submittedName>
</protein>
<evidence type="ECO:0000313" key="2">
    <source>
        <dbReference type="EMBL" id="NWE87968.1"/>
    </source>
</evidence>
<dbReference type="RefSeq" id="WP_177110741.1">
    <property type="nucleotide sequence ID" value="NZ_JACASD010000015.1"/>
</dbReference>
<dbReference type="Proteomes" id="UP000585226">
    <property type="component" value="Unassembled WGS sequence"/>
</dbReference>
<accession>A0A7Y8FZM1</accession>
<keyword evidence="1" id="KW-0472">Membrane</keyword>
<name>A0A7Y8FZM1_9PSED</name>
<feature type="transmembrane region" description="Helical" evidence="1">
    <location>
        <begin position="7"/>
        <end position="26"/>
    </location>
</feature>
<evidence type="ECO:0000313" key="3">
    <source>
        <dbReference type="Proteomes" id="UP000585226"/>
    </source>
</evidence>
<dbReference type="EMBL" id="JACASD010000015">
    <property type="protein sequence ID" value="NWE87968.1"/>
    <property type="molecule type" value="Genomic_DNA"/>
</dbReference>
<feature type="transmembrane region" description="Helical" evidence="1">
    <location>
        <begin position="38"/>
        <end position="58"/>
    </location>
</feature>
<reference evidence="2 3" key="1">
    <citation type="submission" date="2020-04" db="EMBL/GenBank/DDBJ databases">
        <title>Molecular characterization of pseudomonads from Agaricus bisporus reveal novel blotch 2 pathogens in Western Europe.</title>
        <authorList>
            <person name="Taparia T."/>
            <person name="Krijger M."/>
            <person name="Haynes E."/>
            <person name="Elpinstone J.G."/>
            <person name="Noble R."/>
            <person name="Van Der Wolf J."/>
        </authorList>
    </citation>
    <scope>NUCLEOTIDE SEQUENCE [LARGE SCALE GENOMIC DNA]</scope>
    <source>
        <strain evidence="2 3">P8021</strain>
    </source>
</reference>
<evidence type="ECO:0000256" key="1">
    <source>
        <dbReference type="SAM" id="Phobius"/>
    </source>
</evidence>
<dbReference type="AlphaFoldDB" id="A0A7Y8FZM1"/>
<keyword evidence="1" id="KW-1133">Transmembrane helix</keyword>
<organism evidence="2 3">
    <name type="scientific">Pseudomonas reactans</name>
    <dbReference type="NCBI Taxonomy" id="117680"/>
    <lineage>
        <taxon>Bacteria</taxon>
        <taxon>Pseudomonadati</taxon>
        <taxon>Pseudomonadota</taxon>
        <taxon>Gammaproteobacteria</taxon>
        <taxon>Pseudomonadales</taxon>
        <taxon>Pseudomonadaceae</taxon>
        <taxon>Pseudomonas</taxon>
    </lineage>
</organism>
<sequence length="253" mass="28472">MIKDRVIWGGCIGLFLAGGLFAYGFSVSSFESLKVVDLFAIISAIATAFAAFAARSAASAARKQSFDSAVSIRRQIHKTHVDSFNEWLDGMESDLGVKFYRRYELYEIIFPNNRNPALEFSEIGSEQVKSWQLSYSKLVDITWKPSRLSLREMEGWVFDIARITGYMRLSLLPSQSKQIRLDGRLPTGVSSDNYKRALPIMGVVLSSLSKFAFVDGRSSDRGISIEFEESFSDFVNAICNRSYNQHTYKSVTV</sequence>
<gene>
    <name evidence="2" type="ORF">HX893_07465</name>
</gene>
<comment type="caution">
    <text evidence="2">The sequence shown here is derived from an EMBL/GenBank/DDBJ whole genome shotgun (WGS) entry which is preliminary data.</text>
</comment>